<accession>A0A6J5DA67</accession>
<dbReference type="RefSeq" id="WP_244289253.1">
    <property type="nucleotide sequence ID" value="NZ_CADIKG010000002.1"/>
</dbReference>
<dbReference type="Proteomes" id="UP000494135">
    <property type="component" value="Unassembled WGS sequence"/>
</dbReference>
<evidence type="ECO:0000256" key="1">
    <source>
        <dbReference type="SAM" id="MobiDB-lite"/>
    </source>
</evidence>
<dbReference type="EMBL" id="CADIKG010000002">
    <property type="protein sequence ID" value="CAB3751170.1"/>
    <property type="molecule type" value="Genomic_DNA"/>
</dbReference>
<feature type="region of interest" description="Disordered" evidence="1">
    <location>
        <begin position="36"/>
        <end position="55"/>
    </location>
</feature>
<dbReference type="AlphaFoldDB" id="A0A6J5DA67"/>
<protein>
    <submittedName>
        <fullName evidence="3">Uncharacterized protein</fullName>
    </submittedName>
</protein>
<feature type="signal peptide" evidence="2">
    <location>
        <begin position="1"/>
        <end position="22"/>
    </location>
</feature>
<gene>
    <name evidence="3" type="ORF">LMG29660_01477</name>
</gene>
<proteinExistence type="predicted"/>
<feature type="chain" id="PRO_5026822855" evidence="2">
    <location>
        <begin position="23"/>
        <end position="55"/>
    </location>
</feature>
<name>A0A6J5DA67_9BURK</name>
<evidence type="ECO:0000256" key="2">
    <source>
        <dbReference type="SAM" id="SignalP"/>
    </source>
</evidence>
<keyword evidence="2" id="KW-0732">Signal</keyword>
<evidence type="ECO:0000313" key="4">
    <source>
        <dbReference type="Proteomes" id="UP000494135"/>
    </source>
</evidence>
<reference evidence="3 4" key="1">
    <citation type="submission" date="2020-04" db="EMBL/GenBank/DDBJ databases">
        <authorList>
            <person name="De Canck E."/>
        </authorList>
    </citation>
    <scope>NUCLEOTIDE SEQUENCE [LARGE SCALE GENOMIC DNA]</scope>
    <source>
        <strain evidence="3 4">LMG 29660</strain>
    </source>
</reference>
<sequence>MFFKRIAIIGSFALTTLTSAMAAADGGALEGRLRSAADRGDAGGSAHAARARRAG</sequence>
<organism evidence="3 4">
    <name type="scientific">Burkholderia puraquae</name>
    <dbReference type="NCBI Taxonomy" id="1904757"/>
    <lineage>
        <taxon>Bacteria</taxon>
        <taxon>Pseudomonadati</taxon>
        <taxon>Pseudomonadota</taxon>
        <taxon>Betaproteobacteria</taxon>
        <taxon>Burkholderiales</taxon>
        <taxon>Burkholderiaceae</taxon>
        <taxon>Burkholderia</taxon>
        <taxon>Burkholderia cepacia complex</taxon>
    </lineage>
</organism>
<evidence type="ECO:0000313" key="3">
    <source>
        <dbReference type="EMBL" id="CAB3751170.1"/>
    </source>
</evidence>